<reference evidence="3" key="2">
    <citation type="submission" date="2020-07" db="EMBL/GenBank/DDBJ databases">
        <authorList>
            <person name="Lood C."/>
            <person name="Girard L."/>
        </authorList>
    </citation>
    <scope>NUCLEOTIDE SEQUENCE</scope>
    <source>
        <strain evidence="3">SWRI102</strain>
    </source>
</reference>
<accession>A0A923FMZ7</accession>
<reference evidence="4" key="3">
    <citation type="submission" date="2021-06" db="EMBL/GenBank/DDBJ databases">
        <title>Updating the genus Pseudomonas: Description of 43 new species and partition of the Pseudomonas putida group.</title>
        <authorList>
            <person name="Girard L."/>
            <person name="Lood C."/>
            <person name="Vandamme P."/>
            <person name="Rokni-Zadeh H."/>
            <person name="Van Noort V."/>
            <person name="Hofte M."/>
            <person name="Lavigne R."/>
            <person name="De Mot R."/>
        </authorList>
    </citation>
    <scope>NUCLEOTIDE SEQUENCE</scope>
    <source>
        <strain evidence="4">SWRI102</strain>
    </source>
</reference>
<sequence>MHKITTYAFALLCMAAGPTYADDPDKEIREQYQRYWEHQRKMEKADQENNREHRKAHEEMAREKRKHYEEMEREDAKRRAEFYRKREKAYRETSGAAARARSAELSLSHKPYAFKPFQP</sequence>
<proteinExistence type="predicted"/>
<gene>
    <name evidence="4" type="ORF">HU742_010035</name>
    <name evidence="3" type="ORF">HU742_02290</name>
</gene>
<protein>
    <submittedName>
        <fullName evidence="3">Uncharacterized protein</fullName>
    </submittedName>
</protein>
<keyword evidence="2" id="KW-0732">Signal</keyword>
<evidence type="ECO:0000256" key="2">
    <source>
        <dbReference type="SAM" id="SignalP"/>
    </source>
</evidence>
<organism evidence="3">
    <name type="scientific">Pseudomonas marvdashtae</name>
    <dbReference type="NCBI Taxonomy" id="2745500"/>
    <lineage>
        <taxon>Bacteria</taxon>
        <taxon>Pseudomonadati</taxon>
        <taxon>Pseudomonadota</taxon>
        <taxon>Gammaproteobacteria</taxon>
        <taxon>Pseudomonadales</taxon>
        <taxon>Pseudomonadaceae</taxon>
        <taxon>Pseudomonas</taxon>
    </lineage>
</organism>
<feature type="chain" id="PRO_5044695638" evidence="2">
    <location>
        <begin position="22"/>
        <end position="119"/>
    </location>
</feature>
<evidence type="ECO:0000256" key="1">
    <source>
        <dbReference type="SAM" id="MobiDB-lite"/>
    </source>
</evidence>
<name>A0A923FMZ7_9PSED</name>
<feature type="region of interest" description="Disordered" evidence="1">
    <location>
        <begin position="39"/>
        <end position="78"/>
    </location>
</feature>
<dbReference type="Proteomes" id="UP000659438">
    <property type="component" value="Unassembled WGS sequence"/>
</dbReference>
<evidence type="ECO:0000313" key="4">
    <source>
        <dbReference type="EMBL" id="MBV4551470.1"/>
    </source>
</evidence>
<dbReference type="RefSeq" id="WP_186642379.1">
    <property type="nucleotide sequence ID" value="NZ_JABWQX020000001.1"/>
</dbReference>
<keyword evidence="5" id="KW-1185">Reference proteome</keyword>
<reference evidence="3 5" key="1">
    <citation type="journal article" date="2020" name="Microorganisms">
        <title>Reliable Identification of Environmental Pseudomonas Isolates Using the rpoD Gene.</title>
        <authorList>
            <consortium name="The Broad Institute Genome Sequencing Platform"/>
            <person name="Girard L."/>
            <person name="Lood C."/>
            <person name="Rokni-Zadeh H."/>
            <person name="van Noort V."/>
            <person name="Lavigne R."/>
            <person name="De Mot R."/>
        </authorList>
    </citation>
    <scope>NUCLEOTIDE SEQUENCE</scope>
    <source>
        <strain evidence="3 5">SWRI102</strain>
    </source>
</reference>
<comment type="caution">
    <text evidence="3">The sequence shown here is derived from an EMBL/GenBank/DDBJ whole genome shotgun (WGS) entry which is preliminary data.</text>
</comment>
<dbReference type="EMBL" id="JABWQX020000001">
    <property type="protein sequence ID" value="MBV4551470.1"/>
    <property type="molecule type" value="Genomic_DNA"/>
</dbReference>
<dbReference type="AlphaFoldDB" id="A0A923FMZ7"/>
<evidence type="ECO:0000313" key="5">
    <source>
        <dbReference type="Proteomes" id="UP000659438"/>
    </source>
</evidence>
<feature type="signal peptide" evidence="2">
    <location>
        <begin position="1"/>
        <end position="21"/>
    </location>
</feature>
<evidence type="ECO:0000313" key="3">
    <source>
        <dbReference type="EMBL" id="MBC3394016.1"/>
    </source>
</evidence>
<dbReference type="EMBL" id="JABWQX010000001">
    <property type="protein sequence ID" value="MBC3394016.1"/>
    <property type="molecule type" value="Genomic_DNA"/>
</dbReference>